<organism evidence="3 4">
    <name type="scientific">Paramecium sonneborni</name>
    <dbReference type="NCBI Taxonomy" id="65129"/>
    <lineage>
        <taxon>Eukaryota</taxon>
        <taxon>Sar</taxon>
        <taxon>Alveolata</taxon>
        <taxon>Ciliophora</taxon>
        <taxon>Intramacronucleata</taxon>
        <taxon>Oligohymenophorea</taxon>
        <taxon>Peniculida</taxon>
        <taxon>Parameciidae</taxon>
        <taxon>Paramecium</taxon>
    </lineage>
</organism>
<comment type="caution">
    <text evidence="3">The sequence shown here is derived from an EMBL/GenBank/DDBJ whole genome shotgun (WGS) entry which is preliminary data.</text>
</comment>
<feature type="compositionally biased region" description="Acidic residues" evidence="2">
    <location>
        <begin position="87"/>
        <end position="119"/>
    </location>
</feature>
<keyword evidence="4" id="KW-1185">Reference proteome</keyword>
<evidence type="ECO:0000256" key="2">
    <source>
        <dbReference type="SAM" id="MobiDB-lite"/>
    </source>
</evidence>
<reference evidence="3" key="1">
    <citation type="submission" date="2021-01" db="EMBL/GenBank/DDBJ databases">
        <authorList>
            <consortium name="Genoscope - CEA"/>
            <person name="William W."/>
        </authorList>
    </citation>
    <scope>NUCLEOTIDE SEQUENCE</scope>
</reference>
<dbReference type="Proteomes" id="UP000692954">
    <property type="component" value="Unassembled WGS sequence"/>
</dbReference>
<dbReference type="OrthoDB" id="312659at2759"/>
<proteinExistence type="predicted"/>
<feature type="region of interest" description="Disordered" evidence="2">
    <location>
        <begin position="1"/>
        <end position="25"/>
    </location>
</feature>
<evidence type="ECO:0000313" key="4">
    <source>
        <dbReference type="Proteomes" id="UP000692954"/>
    </source>
</evidence>
<name>A0A8S1PUK8_9CILI</name>
<keyword evidence="1" id="KW-0175">Coiled coil</keyword>
<protein>
    <submittedName>
        <fullName evidence="3">Uncharacterized protein</fullName>
    </submittedName>
</protein>
<accession>A0A8S1PUK8</accession>
<sequence length="218" mass="25698">MQNNSKNNQNLNSIIPKNNINPFNQQTNNISQQQIKGPQFLFSQEQFNLNQPVAQKLLNQQQKKVEPKIIYNQTKVKDDELQTQNQQEEEEFNEDDEDQQVDNENEEDDDTEQYDSEEETQNKQNVQQKKNIILIANADKFKSVTEIETIRKVVNQINKELDRLDQEIQGTLIMSRINFVDQSVLKISVSQDQSYQQYLKEFEQFKLQKQVNPKSMIG</sequence>
<feature type="coiled-coil region" evidence="1">
    <location>
        <begin position="147"/>
        <end position="174"/>
    </location>
</feature>
<evidence type="ECO:0000256" key="1">
    <source>
        <dbReference type="SAM" id="Coils"/>
    </source>
</evidence>
<gene>
    <name evidence="3" type="ORF">PSON_ATCC_30995.1.T0880023</name>
</gene>
<feature type="region of interest" description="Disordered" evidence="2">
    <location>
        <begin position="76"/>
        <end position="126"/>
    </location>
</feature>
<dbReference type="EMBL" id="CAJJDN010000088">
    <property type="protein sequence ID" value="CAD8106925.1"/>
    <property type="molecule type" value="Genomic_DNA"/>
</dbReference>
<dbReference type="AlphaFoldDB" id="A0A8S1PUK8"/>
<evidence type="ECO:0000313" key="3">
    <source>
        <dbReference type="EMBL" id="CAD8106925.1"/>
    </source>
</evidence>